<feature type="compositionally biased region" description="Basic residues" evidence="1">
    <location>
        <begin position="153"/>
        <end position="172"/>
    </location>
</feature>
<sequence>MTRHVQGRVQSNRHPSIQADGRIKDAVEVPERDPSLRLIVHEEAKRVSGVQIQEDAHRRTLLHATLGPLRVSSAVHEPRTLPVYVHAPTFVVFACENRNRPFQPFPSPLFIPFQPLSHRAFDPATPPPWLYRTLGRCRCDNDRSSTPSSGRPVKIRRSRGRLGVRSPRRTRS</sequence>
<keyword evidence="3" id="KW-1185">Reference proteome</keyword>
<gene>
    <name evidence="2" type="ORF">WH47_09530</name>
</gene>
<protein>
    <submittedName>
        <fullName evidence="2">Uncharacterized protein</fullName>
    </submittedName>
</protein>
<dbReference type="AlphaFoldDB" id="A0A0L7RDP1"/>
<accession>A0A0L7RDP1</accession>
<evidence type="ECO:0000313" key="2">
    <source>
        <dbReference type="EMBL" id="KOC68973.1"/>
    </source>
</evidence>
<evidence type="ECO:0000313" key="3">
    <source>
        <dbReference type="Proteomes" id="UP000053825"/>
    </source>
</evidence>
<dbReference type="Proteomes" id="UP000053825">
    <property type="component" value="Unassembled WGS sequence"/>
</dbReference>
<organism evidence="2 3">
    <name type="scientific">Habropoda laboriosa</name>
    <dbReference type="NCBI Taxonomy" id="597456"/>
    <lineage>
        <taxon>Eukaryota</taxon>
        <taxon>Metazoa</taxon>
        <taxon>Ecdysozoa</taxon>
        <taxon>Arthropoda</taxon>
        <taxon>Hexapoda</taxon>
        <taxon>Insecta</taxon>
        <taxon>Pterygota</taxon>
        <taxon>Neoptera</taxon>
        <taxon>Endopterygota</taxon>
        <taxon>Hymenoptera</taxon>
        <taxon>Apocrita</taxon>
        <taxon>Aculeata</taxon>
        <taxon>Apoidea</taxon>
        <taxon>Anthophila</taxon>
        <taxon>Apidae</taxon>
        <taxon>Habropoda</taxon>
    </lineage>
</organism>
<evidence type="ECO:0000256" key="1">
    <source>
        <dbReference type="SAM" id="MobiDB-lite"/>
    </source>
</evidence>
<feature type="region of interest" description="Disordered" evidence="1">
    <location>
        <begin position="1"/>
        <end position="23"/>
    </location>
</feature>
<reference evidence="2 3" key="1">
    <citation type="submission" date="2015-07" db="EMBL/GenBank/DDBJ databases">
        <title>The genome of Habropoda laboriosa.</title>
        <authorList>
            <person name="Pan H."/>
            <person name="Kapheim K."/>
        </authorList>
    </citation>
    <scope>NUCLEOTIDE SEQUENCE [LARGE SCALE GENOMIC DNA]</scope>
    <source>
        <strain evidence="2">0110345459</strain>
    </source>
</reference>
<dbReference type="EMBL" id="KQ414613">
    <property type="protein sequence ID" value="KOC68973.1"/>
    <property type="molecule type" value="Genomic_DNA"/>
</dbReference>
<proteinExistence type="predicted"/>
<feature type="region of interest" description="Disordered" evidence="1">
    <location>
        <begin position="140"/>
        <end position="172"/>
    </location>
</feature>
<name>A0A0L7RDP1_9HYME</name>